<name>A0AAN6E133_9EURO</name>
<dbReference type="Gene3D" id="3.40.50.300">
    <property type="entry name" value="P-loop containing nucleotide triphosphate hydrolases"/>
    <property type="match status" value="1"/>
</dbReference>
<feature type="region of interest" description="Disordered" evidence="1">
    <location>
        <begin position="32"/>
        <end position="55"/>
    </location>
</feature>
<dbReference type="SUPFAM" id="SSF52540">
    <property type="entry name" value="P-loop containing nucleoside triphosphate hydrolases"/>
    <property type="match status" value="1"/>
</dbReference>
<dbReference type="InterPro" id="IPR027417">
    <property type="entry name" value="P-loop_NTPase"/>
</dbReference>
<feature type="compositionally biased region" description="Polar residues" evidence="1">
    <location>
        <begin position="209"/>
        <end position="219"/>
    </location>
</feature>
<sequence>MAALLQCDNGPAQAAQMHPFFRKVVLNHNVPEQQPSSNYHLGLDGTADNPDIQPQRQSNAVPHIIVNDAHVPSSDSKPTCATSPAETSRNLTWSAPERDDLEDENRRTKRRKLSSEANDQDIPTQMSMNSHQRTWHDQLEAAAKQSPEHRTRERNPSEGRSSSRPADLDTGTIESHAEVGRSAGCDEGKSLTPDPACKGESELGDISDYKSSIPSLTIQSPPPEHKLVNTTPKKKSMIGLNAQGKLMQSPKRSPRTKKKEGDQQDHGTSKPVRRSKKVEIRNGKFVSSLRITLPYTSTESGQKIDTILSKQPDIPIRPAPQHQPLVGKAPKDNKSTHPFFLGKLAVKTDKEALAKSENSSIAPTTDDEAATSPKAPKPWKDIVFASRKPTSNRTLGLLPAIWPPASLQHICTADTARSTLILPPQIRSASSKFKYSAFSVRDDEDVLRNFARKLSFRPSQTGSVHLPLRRMMSGKALAASIDLEASTAFGSPSRLLSLQEPLKRRIETRPSPFDRGSAAGPHMWSQDYAPTCWQEVLQVQSQVLHDWLSSLQVHQVQTGQSQTRLKVPAVKKRRKRKSDEMDDFLVDSDEDVPNSNLGGKNAILLVGPSGCGKTASVFAIAQQLGFEVFELHPGMRRSARDIQEKVGDMTQNHQVQQADMLSRASSVSPDDADTPPLSTEVSETSRQSIASFMGPGKGGKKKKSTETAEKKEVKAKSQKQSLILLEEVDILFDEDKGFWTGVQSLISTSKRPVIMTCNDLESVPLEELDLFSVLAYTQPEPDLAVDHLRCIAAAEGHLLSKESIENLYATKSYDLRASITELNFWCQMTVGSHQGGLDWMLPYNEKQSITEDGSITRIVSQDTFTTGLDLFPVDMDAPELTIDFTRNCLEIPASDWVKDEIPLAALGNRLQALDDMLTFSEAKSAMDLIDGSDTPFVSAMLTELYGGQNRRSARDDVVQLRLEHLNDKHMTRLDIADSFEALMEESRIGLPTSLGRKAPSLDNAAQSVVTDVAPYIRCIVEHDLRLEQIRNELGGGPHVKRQRKTRAARAALEGGTKVSTRRDKWFPEILNFSAVLATGNGWPQFRSDELSSAGATPSSSMATEVD</sequence>
<dbReference type="GO" id="GO:0016887">
    <property type="term" value="F:ATP hydrolysis activity"/>
    <property type="evidence" value="ECO:0007669"/>
    <property type="project" value="InterPro"/>
</dbReference>
<feature type="compositionally biased region" description="Polar residues" evidence="1">
    <location>
        <begin position="650"/>
        <end position="668"/>
    </location>
</feature>
<reference evidence="3" key="1">
    <citation type="journal article" date="2022" name="bioRxiv">
        <title>Deciphering the potential niche of two novel black yeast fungi from a biological soil crust based on their genomes, phenotypes, and melanin regulation.</title>
        <authorList>
            <consortium name="DOE Joint Genome Institute"/>
            <person name="Carr E.C."/>
            <person name="Barton Q."/>
            <person name="Grambo S."/>
            <person name="Sullivan M."/>
            <person name="Renfro C.M."/>
            <person name="Kuo A."/>
            <person name="Pangilinan J."/>
            <person name="Lipzen A."/>
            <person name="Keymanesh K."/>
            <person name="Savage E."/>
            <person name="Barry K."/>
            <person name="Grigoriev I.V."/>
            <person name="Riekhof W.R."/>
            <person name="Harris S.S."/>
        </authorList>
    </citation>
    <scope>NUCLEOTIDE SEQUENCE</scope>
    <source>
        <strain evidence="3">JF 03-4F</strain>
    </source>
</reference>
<feature type="compositionally biased region" description="Basic and acidic residues" evidence="1">
    <location>
        <begin position="146"/>
        <end position="157"/>
    </location>
</feature>
<feature type="region of interest" description="Disordered" evidence="1">
    <location>
        <begin position="355"/>
        <end position="377"/>
    </location>
</feature>
<dbReference type="GO" id="GO:0005524">
    <property type="term" value="F:ATP binding"/>
    <property type="evidence" value="ECO:0007669"/>
    <property type="project" value="InterPro"/>
</dbReference>
<dbReference type="Pfam" id="PF00004">
    <property type="entry name" value="AAA"/>
    <property type="match status" value="1"/>
</dbReference>
<gene>
    <name evidence="3" type="ORF">EDD36DRAFT_404867</name>
</gene>
<dbReference type="PANTHER" id="PTHR23389">
    <property type="entry name" value="CHROMOSOME TRANSMISSION FIDELITY FACTOR 18"/>
    <property type="match status" value="1"/>
</dbReference>
<keyword evidence="4" id="KW-1185">Reference proteome</keyword>
<feature type="compositionally biased region" description="Basic and acidic residues" evidence="1">
    <location>
        <begin position="259"/>
        <end position="268"/>
    </location>
</feature>
<dbReference type="PANTHER" id="PTHR23389:SF21">
    <property type="entry name" value="ATPASE FAMILY AAA DOMAIN-CONTAINING PROTEIN 5"/>
    <property type="match status" value="1"/>
</dbReference>
<protein>
    <submittedName>
        <fullName evidence="3">Telomere length regulation protein</fullName>
    </submittedName>
</protein>
<feature type="compositionally biased region" description="Polar residues" evidence="1">
    <location>
        <begin position="676"/>
        <end position="690"/>
    </location>
</feature>
<comment type="caution">
    <text evidence="3">The sequence shown here is derived from an EMBL/GenBank/DDBJ whole genome shotgun (WGS) entry which is preliminary data.</text>
</comment>
<evidence type="ECO:0000259" key="2">
    <source>
        <dbReference type="SMART" id="SM00382"/>
    </source>
</evidence>
<organism evidence="3 4">
    <name type="scientific">Exophiala viscosa</name>
    <dbReference type="NCBI Taxonomy" id="2486360"/>
    <lineage>
        <taxon>Eukaryota</taxon>
        <taxon>Fungi</taxon>
        <taxon>Dikarya</taxon>
        <taxon>Ascomycota</taxon>
        <taxon>Pezizomycotina</taxon>
        <taxon>Eurotiomycetes</taxon>
        <taxon>Chaetothyriomycetidae</taxon>
        <taxon>Chaetothyriales</taxon>
        <taxon>Herpotrichiellaceae</taxon>
        <taxon>Exophiala</taxon>
    </lineage>
</organism>
<dbReference type="GO" id="GO:0005634">
    <property type="term" value="C:nucleus"/>
    <property type="evidence" value="ECO:0007669"/>
    <property type="project" value="TreeGrafter"/>
</dbReference>
<evidence type="ECO:0000256" key="1">
    <source>
        <dbReference type="SAM" id="MobiDB-lite"/>
    </source>
</evidence>
<dbReference type="InterPro" id="IPR003593">
    <property type="entry name" value="AAA+_ATPase"/>
</dbReference>
<dbReference type="AlphaFoldDB" id="A0AAN6E133"/>
<accession>A0AAN6E133</accession>
<dbReference type="GO" id="GO:0003677">
    <property type="term" value="F:DNA binding"/>
    <property type="evidence" value="ECO:0007669"/>
    <property type="project" value="TreeGrafter"/>
</dbReference>
<dbReference type="SMART" id="SM00382">
    <property type="entry name" value="AAA"/>
    <property type="match status" value="1"/>
</dbReference>
<feature type="compositionally biased region" description="Polar residues" evidence="1">
    <location>
        <begin position="115"/>
        <end position="132"/>
    </location>
</feature>
<dbReference type="Proteomes" id="UP001203852">
    <property type="component" value="Unassembled WGS sequence"/>
</dbReference>
<proteinExistence type="predicted"/>
<evidence type="ECO:0000313" key="4">
    <source>
        <dbReference type="Proteomes" id="UP001203852"/>
    </source>
</evidence>
<feature type="compositionally biased region" description="Polar residues" evidence="1">
    <location>
        <begin position="73"/>
        <end position="93"/>
    </location>
</feature>
<feature type="domain" description="AAA+ ATPase" evidence="2">
    <location>
        <begin position="599"/>
        <end position="780"/>
    </location>
</feature>
<feature type="region of interest" description="Disordered" evidence="1">
    <location>
        <begin position="69"/>
        <end position="277"/>
    </location>
</feature>
<evidence type="ECO:0000313" key="3">
    <source>
        <dbReference type="EMBL" id="KAI1615124.1"/>
    </source>
</evidence>
<feature type="compositionally biased region" description="Basic and acidic residues" evidence="1">
    <location>
        <begin position="175"/>
        <end position="189"/>
    </location>
</feature>
<dbReference type="InterPro" id="IPR003959">
    <property type="entry name" value="ATPase_AAA_core"/>
</dbReference>
<dbReference type="EMBL" id="MU404352">
    <property type="protein sequence ID" value="KAI1615124.1"/>
    <property type="molecule type" value="Genomic_DNA"/>
</dbReference>
<feature type="region of interest" description="Disordered" evidence="1">
    <location>
        <begin position="650"/>
        <end position="712"/>
    </location>
</feature>